<dbReference type="InterPro" id="IPR011990">
    <property type="entry name" value="TPR-like_helical_dom_sf"/>
</dbReference>
<evidence type="ECO:0000313" key="4">
    <source>
        <dbReference type="Proteomes" id="UP000585474"/>
    </source>
</evidence>
<sequence>MLWAGVKPDVYTFPCILRTCGGVPDLARGREVHVHVIRYGFESDIDVLNALITVYAKCGDVFSARLVFDKMIRRDRITWNAMISGYFENEKCLDGLKMFCMMRELSVDPDLMTMTSVISACDLLGDEKLGRVIHGYVVKTGFGFDVWDLWVDNSLIQMYLSVGYLEEAEEVFSQIGIMDGYDIRLRGY</sequence>
<dbReference type="OrthoDB" id="1734777at2759"/>
<dbReference type="EMBL" id="BJWL01000011">
    <property type="protein sequence ID" value="GFY97001.1"/>
    <property type="molecule type" value="Genomic_DNA"/>
</dbReference>
<dbReference type="NCBIfam" id="TIGR00756">
    <property type="entry name" value="PPR"/>
    <property type="match status" value="2"/>
</dbReference>
<reference evidence="3 4" key="1">
    <citation type="submission" date="2019-07" db="EMBL/GenBank/DDBJ databases">
        <title>De Novo Assembly of kiwifruit Actinidia rufa.</title>
        <authorList>
            <person name="Sugita-Konishi S."/>
            <person name="Sato K."/>
            <person name="Mori E."/>
            <person name="Abe Y."/>
            <person name="Kisaki G."/>
            <person name="Hamano K."/>
            <person name="Suezawa K."/>
            <person name="Otani M."/>
            <person name="Fukuda T."/>
            <person name="Manabe T."/>
            <person name="Gomi K."/>
            <person name="Tabuchi M."/>
            <person name="Akimitsu K."/>
            <person name="Kataoka I."/>
        </authorList>
    </citation>
    <scope>NUCLEOTIDE SEQUENCE [LARGE SCALE GENOMIC DNA]</scope>
    <source>
        <strain evidence="4">cv. Fuchu</strain>
    </source>
</reference>
<dbReference type="AlphaFoldDB" id="A0A7J0FE92"/>
<dbReference type="Gene3D" id="1.25.40.10">
    <property type="entry name" value="Tetratricopeptide repeat domain"/>
    <property type="match status" value="1"/>
</dbReference>
<evidence type="ECO:0000313" key="3">
    <source>
        <dbReference type="EMBL" id="GFY97001.1"/>
    </source>
</evidence>
<dbReference type="PANTHER" id="PTHR47928:SF155">
    <property type="entry name" value="OS05G0439300 PROTEIN"/>
    <property type="match status" value="1"/>
</dbReference>
<dbReference type="Pfam" id="PF13041">
    <property type="entry name" value="PPR_2"/>
    <property type="match status" value="1"/>
</dbReference>
<evidence type="ECO:0000256" key="1">
    <source>
        <dbReference type="ARBA" id="ARBA00022737"/>
    </source>
</evidence>
<accession>A0A7J0FE92</accession>
<dbReference type="PANTHER" id="PTHR47928">
    <property type="entry name" value="REPEAT-CONTAINING PROTEIN, PUTATIVE-RELATED"/>
    <property type="match status" value="1"/>
</dbReference>
<dbReference type="Pfam" id="PF01535">
    <property type="entry name" value="PPR"/>
    <property type="match status" value="2"/>
</dbReference>
<gene>
    <name evidence="3" type="ORF">Acr_11g0013070</name>
</gene>
<protein>
    <submittedName>
        <fullName evidence="3">Tetratricopeptide repeat (TPR)-like superfamily protein</fullName>
    </submittedName>
</protein>
<dbReference type="InterPro" id="IPR050421">
    <property type="entry name" value="PPR"/>
</dbReference>
<feature type="repeat" description="PPR" evidence="2">
    <location>
        <begin position="44"/>
        <end position="74"/>
    </location>
</feature>
<comment type="caution">
    <text evidence="3">The sequence shown here is derived from an EMBL/GenBank/DDBJ whole genome shotgun (WGS) entry which is preliminary data.</text>
</comment>
<proteinExistence type="predicted"/>
<keyword evidence="1" id="KW-0677">Repeat</keyword>
<dbReference type="InterPro" id="IPR002885">
    <property type="entry name" value="PPR_rpt"/>
</dbReference>
<feature type="repeat" description="PPR" evidence="2">
    <location>
        <begin position="75"/>
        <end position="109"/>
    </location>
</feature>
<organism evidence="3 4">
    <name type="scientific">Actinidia rufa</name>
    <dbReference type="NCBI Taxonomy" id="165716"/>
    <lineage>
        <taxon>Eukaryota</taxon>
        <taxon>Viridiplantae</taxon>
        <taxon>Streptophyta</taxon>
        <taxon>Embryophyta</taxon>
        <taxon>Tracheophyta</taxon>
        <taxon>Spermatophyta</taxon>
        <taxon>Magnoliopsida</taxon>
        <taxon>eudicotyledons</taxon>
        <taxon>Gunneridae</taxon>
        <taxon>Pentapetalae</taxon>
        <taxon>asterids</taxon>
        <taxon>Ericales</taxon>
        <taxon>Actinidiaceae</taxon>
        <taxon>Actinidia</taxon>
    </lineage>
</organism>
<evidence type="ECO:0000256" key="2">
    <source>
        <dbReference type="PROSITE-ProRule" id="PRU00708"/>
    </source>
</evidence>
<dbReference type="PROSITE" id="PS51375">
    <property type="entry name" value="PPR"/>
    <property type="match status" value="2"/>
</dbReference>
<name>A0A7J0FE92_9ERIC</name>
<dbReference type="Proteomes" id="UP000585474">
    <property type="component" value="Unassembled WGS sequence"/>
</dbReference>
<dbReference type="FunFam" id="1.25.40.10:FF:000851">
    <property type="entry name" value="Pentatricopeptide repeat-containing protein103"/>
    <property type="match status" value="1"/>
</dbReference>
<keyword evidence="4" id="KW-1185">Reference proteome</keyword>